<protein>
    <submittedName>
        <fullName evidence="1">Transcriptional regulator</fullName>
    </submittedName>
</protein>
<sequence>MKLQKATRCALFAVLELAADPARQLSANEIAEKFGISTNHLAKVLRSLGRVGLVEAVRGAGGGYRFSGNARRTTLLDVIQLFETIDPIAQGEREDGDDTPEGQGLCQVLTEIEDTARATFASISLDTMLKLVSRYR</sequence>
<organism evidence="1 2">
    <name type="scientific">Magnetospirillum moscoviense</name>
    <dbReference type="NCBI Taxonomy" id="1437059"/>
    <lineage>
        <taxon>Bacteria</taxon>
        <taxon>Pseudomonadati</taxon>
        <taxon>Pseudomonadota</taxon>
        <taxon>Alphaproteobacteria</taxon>
        <taxon>Rhodospirillales</taxon>
        <taxon>Rhodospirillaceae</taxon>
        <taxon>Magnetospirillum</taxon>
    </lineage>
</organism>
<dbReference type="InterPro" id="IPR000944">
    <property type="entry name" value="Tscrpt_reg_Rrf2"/>
</dbReference>
<dbReference type="GO" id="GO:0003700">
    <property type="term" value="F:DNA-binding transcription factor activity"/>
    <property type="evidence" value="ECO:0007669"/>
    <property type="project" value="TreeGrafter"/>
</dbReference>
<proteinExistence type="predicted"/>
<dbReference type="RefSeq" id="WP_068501184.1">
    <property type="nucleotide sequence ID" value="NZ_LWQU01000143.1"/>
</dbReference>
<dbReference type="PROSITE" id="PS01332">
    <property type="entry name" value="HTH_RRF2_1"/>
    <property type="match status" value="1"/>
</dbReference>
<keyword evidence="2" id="KW-1185">Reference proteome</keyword>
<dbReference type="InterPro" id="IPR036388">
    <property type="entry name" value="WH-like_DNA-bd_sf"/>
</dbReference>
<dbReference type="AlphaFoldDB" id="A0A178MPG2"/>
<dbReference type="STRING" id="1437059.A6A05_13055"/>
<dbReference type="Proteomes" id="UP000078543">
    <property type="component" value="Unassembled WGS sequence"/>
</dbReference>
<dbReference type="GO" id="GO:0005829">
    <property type="term" value="C:cytosol"/>
    <property type="evidence" value="ECO:0007669"/>
    <property type="project" value="TreeGrafter"/>
</dbReference>
<evidence type="ECO:0000313" key="1">
    <source>
        <dbReference type="EMBL" id="OAN49844.1"/>
    </source>
</evidence>
<dbReference type="Gene3D" id="1.10.10.10">
    <property type="entry name" value="Winged helix-like DNA-binding domain superfamily/Winged helix DNA-binding domain"/>
    <property type="match status" value="1"/>
</dbReference>
<dbReference type="Pfam" id="PF02082">
    <property type="entry name" value="Rrf2"/>
    <property type="match status" value="1"/>
</dbReference>
<dbReference type="NCBIfam" id="TIGR00738">
    <property type="entry name" value="rrf2_super"/>
    <property type="match status" value="1"/>
</dbReference>
<evidence type="ECO:0000313" key="2">
    <source>
        <dbReference type="Proteomes" id="UP000078543"/>
    </source>
</evidence>
<comment type="caution">
    <text evidence="1">The sequence shown here is derived from an EMBL/GenBank/DDBJ whole genome shotgun (WGS) entry which is preliminary data.</text>
</comment>
<reference evidence="1 2" key="1">
    <citation type="submission" date="2016-04" db="EMBL/GenBank/DDBJ databases">
        <title>Draft genome sequence of freshwater magnetotactic bacteria Magnetospirillum marisnigri SP-1 and Magnetospirillum moscoviense BB-1.</title>
        <authorList>
            <person name="Koziaeva V."/>
            <person name="Dziuba M.V."/>
            <person name="Ivanov T.M."/>
            <person name="Kuznetsov B."/>
            <person name="Grouzdev D.S."/>
        </authorList>
    </citation>
    <scope>NUCLEOTIDE SEQUENCE [LARGE SCALE GENOMIC DNA]</scope>
    <source>
        <strain evidence="1 2">BB-1</strain>
    </source>
</reference>
<dbReference type="EMBL" id="LWQU01000143">
    <property type="protein sequence ID" value="OAN49844.1"/>
    <property type="molecule type" value="Genomic_DNA"/>
</dbReference>
<gene>
    <name evidence="1" type="ORF">A6A05_13055</name>
</gene>
<dbReference type="PANTHER" id="PTHR33221">
    <property type="entry name" value="WINGED HELIX-TURN-HELIX TRANSCRIPTIONAL REGULATOR, RRF2 FAMILY"/>
    <property type="match status" value="1"/>
</dbReference>
<dbReference type="PROSITE" id="PS51197">
    <property type="entry name" value="HTH_RRF2_2"/>
    <property type="match status" value="1"/>
</dbReference>
<name>A0A178MPG2_9PROT</name>
<dbReference type="InterPro" id="IPR036390">
    <property type="entry name" value="WH_DNA-bd_sf"/>
</dbReference>
<dbReference type="OrthoDB" id="9808360at2"/>
<dbReference type="SUPFAM" id="SSF46785">
    <property type="entry name" value="Winged helix' DNA-binding domain"/>
    <property type="match status" value="1"/>
</dbReference>
<dbReference type="PANTHER" id="PTHR33221:SF15">
    <property type="entry name" value="HTH-TYPE TRANSCRIPTIONAL REGULATOR YWGB-RELATED"/>
    <property type="match status" value="1"/>
</dbReference>
<accession>A0A178MPG2</accession>
<dbReference type="InterPro" id="IPR030489">
    <property type="entry name" value="TR_Rrf2-type_CS"/>
</dbReference>